<dbReference type="InterPro" id="IPR050303">
    <property type="entry name" value="GatZ_KbaZ_carbometab"/>
</dbReference>
<dbReference type="PROSITE" id="PS51108">
    <property type="entry name" value="PTS_EIID"/>
    <property type="match status" value="1"/>
</dbReference>
<keyword evidence="3" id="KW-1003">Cell membrane</keyword>
<dbReference type="Pfam" id="PF03613">
    <property type="entry name" value="EIID-AGA"/>
    <property type="match status" value="1"/>
</dbReference>
<proteinExistence type="predicted"/>
<feature type="transmembrane region" description="Helical" evidence="9">
    <location>
        <begin position="181"/>
        <end position="204"/>
    </location>
</feature>
<sequence>MASNSTVTPKRGKLSGKDITKLGVRSIYNQSAMNYERMQSDGWTLAMTPMLKKVYGEDTDGLAAAMSANLQFINTNNYAAPLLMGLLASLEENGEQRSTIDGLRIALFGPLAGIGDAITWFTILPIVAGITASFAKQGSILGPLVFFLVYVALFFARIPIAHLGYSAGTKAIESIRENSAIVSHAASVLGCTVIGGLIASYVQIKVLTKIPVAAGHTISIQTQFFDRIFPNILPLGYTFLLYYLLKKKNTSPVLLILLTFVLAILLSWMGVL</sequence>
<evidence type="ECO:0000256" key="1">
    <source>
        <dbReference type="ARBA" id="ARBA00004651"/>
    </source>
</evidence>
<keyword evidence="8 9" id="KW-0472">Membrane</keyword>
<evidence type="ECO:0000256" key="3">
    <source>
        <dbReference type="ARBA" id="ARBA00022475"/>
    </source>
</evidence>
<dbReference type="EMBL" id="JQBR01000008">
    <property type="protein sequence ID" value="KRN65523.1"/>
    <property type="molecule type" value="Genomic_DNA"/>
</dbReference>
<evidence type="ECO:0000313" key="11">
    <source>
        <dbReference type="Proteomes" id="UP000051568"/>
    </source>
</evidence>
<dbReference type="PANTHER" id="PTHR32502:SF5">
    <property type="entry name" value="N-ACETYLGALACTOSAMINE PERMEASE IID COMPONENT-RELATED"/>
    <property type="match status" value="1"/>
</dbReference>
<feature type="transmembrane region" description="Helical" evidence="9">
    <location>
        <begin position="224"/>
        <end position="245"/>
    </location>
</feature>
<gene>
    <name evidence="10" type="ORF">IV80_GL001804</name>
</gene>
<evidence type="ECO:0000256" key="4">
    <source>
        <dbReference type="ARBA" id="ARBA00022597"/>
    </source>
</evidence>
<evidence type="ECO:0000256" key="9">
    <source>
        <dbReference type="SAM" id="Phobius"/>
    </source>
</evidence>
<dbReference type="NCBIfam" id="NF007359">
    <property type="entry name" value="PRK09855.1"/>
    <property type="match status" value="1"/>
</dbReference>
<feature type="transmembrane region" description="Helical" evidence="9">
    <location>
        <begin position="140"/>
        <end position="160"/>
    </location>
</feature>
<dbReference type="STRING" id="319652.IV80_GL001804"/>
<accession>A0A0R2IKG4</accession>
<dbReference type="PATRIC" id="fig|319652.3.peg.1831"/>
<keyword evidence="2" id="KW-0813">Transport</keyword>
<dbReference type="OrthoDB" id="9795582at2"/>
<dbReference type="GO" id="GO:0009401">
    <property type="term" value="P:phosphoenolpyruvate-dependent sugar phosphotransferase system"/>
    <property type="evidence" value="ECO:0007669"/>
    <property type="project" value="UniProtKB-KW"/>
</dbReference>
<dbReference type="GO" id="GO:0005886">
    <property type="term" value="C:plasma membrane"/>
    <property type="evidence" value="ECO:0007669"/>
    <property type="project" value="UniProtKB-SubCell"/>
</dbReference>
<keyword evidence="11" id="KW-1185">Reference proteome</keyword>
<keyword evidence="5" id="KW-0598">Phosphotransferase system</keyword>
<evidence type="ECO:0000313" key="10">
    <source>
        <dbReference type="EMBL" id="KRN65523.1"/>
    </source>
</evidence>
<reference evidence="10 11" key="1">
    <citation type="journal article" date="2015" name="Genome Announc.">
        <title>Expanding the biotechnology potential of lactobacilli through comparative genomics of 213 strains and associated genera.</title>
        <authorList>
            <person name="Sun Z."/>
            <person name="Harris H.M."/>
            <person name="McCann A."/>
            <person name="Guo C."/>
            <person name="Argimon S."/>
            <person name="Zhang W."/>
            <person name="Yang X."/>
            <person name="Jeffery I.B."/>
            <person name="Cooney J.C."/>
            <person name="Kagawa T.F."/>
            <person name="Liu W."/>
            <person name="Song Y."/>
            <person name="Salvetti E."/>
            <person name="Wrobel A."/>
            <person name="Rasinkangas P."/>
            <person name="Parkhill J."/>
            <person name="Rea M.C."/>
            <person name="O'Sullivan O."/>
            <person name="Ritari J."/>
            <person name="Douillard F.P."/>
            <person name="Paul Ross R."/>
            <person name="Yang R."/>
            <person name="Briner A.E."/>
            <person name="Felis G.E."/>
            <person name="de Vos W.M."/>
            <person name="Barrangou R."/>
            <person name="Klaenhammer T.R."/>
            <person name="Caufield P.W."/>
            <person name="Cui Y."/>
            <person name="Zhang H."/>
            <person name="O'Toole P.W."/>
        </authorList>
    </citation>
    <scope>NUCLEOTIDE SEQUENCE [LARGE SCALE GENOMIC DNA]</scope>
    <source>
        <strain evidence="10 11">DSM 17757</strain>
    </source>
</reference>
<keyword evidence="7 9" id="KW-1133">Transmembrane helix</keyword>
<protein>
    <submittedName>
        <fullName evidence="10">PTS system N-acetylgalactosamine-specific transporter subunit IID</fullName>
    </submittedName>
</protein>
<feature type="transmembrane region" description="Helical" evidence="9">
    <location>
        <begin position="105"/>
        <end position="128"/>
    </location>
</feature>
<dbReference type="InterPro" id="IPR004704">
    <property type="entry name" value="PTS_IID_man"/>
</dbReference>
<dbReference type="AlphaFoldDB" id="A0A0R2IKG4"/>
<name>A0A0R2IKG4_9LACO</name>
<evidence type="ECO:0000256" key="6">
    <source>
        <dbReference type="ARBA" id="ARBA00022692"/>
    </source>
</evidence>
<feature type="transmembrane region" description="Helical" evidence="9">
    <location>
        <begin position="252"/>
        <end position="271"/>
    </location>
</feature>
<comment type="subcellular location">
    <subcellularLocation>
        <location evidence="1">Cell membrane</location>
        <topology evidence="1">Multi-pass membrane protein</topology>
    </subcellularLocation>
</comment>
<dbReference type="RefSeq" id="WP_057751688.1">
    <property type="nucleotide sequence ID" value="NZ_BJVH01000008.1"/>
</dbReference>
<evidence type="ECO:0000256" key="5">
    <source>
        <dbReference type="ARBA" id="ARBA00022683"/>
    </source>
</evidence>
<keyword evidence="6 9" id="KW-0812">Transmembrane</keyword>
<evidence type="ECO:0000256" key="7">
    <source>
        <dbReference type="ARBA" id="ARBA00022989"/>
    </source>
</evidence>
<dbReference type="Proteomes" id="UP000051568">
    <property type="component" value="Unassembled WGS sequence"/>
</dbReference>
<dbReference type="PANTHER" id="PTHR32502">
    <property type="entry name" value="N-ACETYLGALACTOSAMINE PERMEASE II COMPONENT-RELATED"/>
    <property type="match status" value="1"/>
</dbReference>
<keyword evidence="4" id="KW-0762">Sugar transport</keyword>
<organism evidence="10 11">
    <name type="scientific">Pediococcus cellicola</name>
    <dbReference type="NCBI Taxonomy" id="319652"/>
    <lineage>
        <taxon>Bacteria</taxon>
        <taxon>Bacillati</taxon>
        <taxon>Bacillota</taxon>
        <taxon>Bacilli</taxon>
        <taxon>Lactobacillales</taxon>
        <taxon>Lactobacillaceae</taxon>
        <taxon>Pediococcus</taxon>
    </lineage>
</organism>
<comment type="caution">
    <text evidence="10">The sequence shown here is derived from an EMBL/GenBank/DDBJ whole genome shotgun (WGS) entry which is preliminary data.</text>
</comment>
<evidence type="ECO:0000256" key="8">
    <source>
        <dbReference type="ARBA" id="ARBA00023136"/>
    </source>
</evidence>
<evidence type="ECO:0000256" key="2">
    <source>
        <dbReference type="ARBA" id="ARBA00022448"/>
    </source>
</evidence>